<dbReference type="CDD" id="cd18804">
    <property type="entry name" value="SF2_C_priA"/>
    <property type="match status" value="1"/>
</dbReference>
<dbReference type="Pfam" id="PF17764">
    <property type="entry name" value="PriA_3primeBD"/>
    <property type="match status" value="1"/>
</dbReference>
<dbReference type="GO" id="GO:0016787">
    <property type="term" value="F:hydrolase activity"/>
    <property type="evidence" value="ECO:0007669"/>
    <property type="project" value="UniProtKB-KW"/>
</dbReference>
<dbReference type="InterPro" id="IPR041236">
    <property type="entry name" value="PriA_C"/>
</dbReference>
<dbReference type="Gene3D" id="3.40.50.300">
    <property type="entry name" value="P-loop containing nucleotide triphosphate hydrolases"/>
    <property type="match status" value="2"/>
</dbReference>
<dbReference type="InterPro" id="IPR027417">
    <property type="entry name" value="P-loop_NTPase"/>
</dbReference>
<organism evidence="13 14">
    <name type="scientific">Chitinimonas lacunae</name>
    <dbReference type="NCBI Taxonomy" id="1963018"/>
    <lineage>
        <taxon>Bacteria</taxon>
        <taxon>Pseudomonadati</taxon>
        <taxon>Pseudomonadota</taxon>
        <taxon>Betaproteobacteria</taxon>
        <taxon>Neisseriales</taxon>
        <taxon>Chitinibacteraceae</taxon>
        <taxon>Chitinimonas</taxon>
    </lineage>
</organism>
<dbReference type="CDD" id="cd17929">
    <property type="entry name" value="DEXHc_priA"/>
    <property type="match status" value="1"/>
</dbReference>
<feature type="binding site" evidence="11">
    <location>
        <position position="470"/>
    </location>
    <ligand>
        <name>Zn(2+)</name>
        <dbReference type="ChEBI" id="CHEBI:29105"/>
        <label>1</label>
    </ligand>
</feature>
<keyword evidence="1 11" id="KW-0639">Primosome</keyword>
<dbReference type="RefSeq" id="WP_378162476.1">
    <property type="nucleotide sequence ID" value="NZ_JBHSBU010000001.1"/>
</dbReference>
<dbReference type="InterPro" id="IPR014001">
    <property type="entry name" value="Helicase_ATP-bd"/>
</dbReference>
<dbReference type="EMBL" id="JBHSBU010000001">
    <property type="protein sequence ID" value="MFC4159092.1"/>
    <property type="molecule type" value="Genomic_DNA"/>
</dbReference>
<reference evidence="14" key="1">
    <citation type="journal article" date="2019" name="Int. J. Syst. Evol. Microbiol.">
        <title>The Global Catalogue of Microorganisms (GCM) 10K type strain sequencing project: providing services to taxonomists for standard genome sequencing and annotation.</title>
        <authorList>
            <consortium name="The Broad Institute Genomics Platform"/>
            <consortium name="The Broad Institute Genome Sequencing Center for Infectious Disease"/>
            <person name="Wu L."/>
            <person name="Ma J."/>
        </authorList>
    </citation>
    <scope>NUCLEOTIDE SEQUENCE [LARGE SCALE GENOMIC DNA]</scope>
    <source>
        <strain evidence="14">LMG 29894</strain>
    </source>
</reference>
<dbReference type="NCBIfam" id="NF004067">
    <property type="entry name" value="PRK05580.1-4"/>
    <property type="match status" value="1"/>
</dbReference>
<feature type="domain" description="Helicase ATP-binding" evidence="12">
    <location>
        <begin position="203"/>
        <end position="370"/>
    </location>
</feature>
<dbReference type="Pfam" id="PF18074">
    <property type="entry name" value="PriA_C"/>
    <property type="match status" value="1"/>
</dbReference>
<keyword evidence="8 11" id="KW-0067">ATP-binding</keyword>
<dbReference type="Proteomes" id="UP001595791">
    <property type="component" value="Unassembled WGS sequence"/>
</dbReference>
<feature type="binding site" evidence="11">
    <location>
        <position position="457"/>
    </location>
    <ligand>
        <name>Zn(2+)</name>
        <dbReference type="ChEBI" id="CHEBI:29105"/>
        <label>2</label>
    </ligand>
</feature>
<comment type="catalytic activity">
    <reaction evidence="11">
        <text>Couples ATP hydrolysis with the unwinding of duplex DNA by translocating in the 3'-5' direction.</text>
        <dbReference type="EC" id="5.6.2.4"/>
    </reaction>
</comment>
<comment type="catalytic activity">
    <reaction evidence="11">
        <text>ATP + H2O = ADP + phosphate + H(+)</text>
        <dbReference type="Rhea" id="RHEA:13065"/>
        <dbReference type="ChEBI" id="CHEBI:15377"/>
        <dbReference type="ChEBI" id="CHEBI:15378"/>
        <dbReference type="ChEBI" id="CHEBI:30616"/>
        <dbReference type="ChEBI" id="CHEBI:43474"/>
        <dbReference type="ChEBI" id="CHEBI:456216"/>
        <dbReference type="EC" id="5.6.2.4"/>
    </reaction>
</comment>
<keyword evidence="4 11" id="KW-0547">Nucleotide-binding</keyword>
<dbReference type="SUPFAM" id="SSF52540">
    <property type="entry name" value="P-loop containing nucleoside triphosphate hydrolases"/>
    <property type="match status" value="2"/>
</dbReference>
<feature type="binding site" evidence="11">
    <location>
        <position position="460"/>
    </location>
    <ligand>
        <name>Zn(2+)</name>
        <dbReference type="ChEBI" id="CHEBI:29105"/>
        <label>2</label>
    </ligand>
</feature>
<feature type="binding site" evidence="11">
    <location>
        <position position="433"/>
    </location>
    <ligand>
        <name>Zn(2+)</name>
        <dbReference type="ChEBI" id="CHEBI:29105"/>
        <label>1</label>
    </ligand>
</feature>
<feature type="binding site" evidence="11">
    <location>
        <position position="430"/>
    </location>
    <ligand>
        <name>Zn(2+)</name>
        <dbReference type="ChEBI" id="CHEBI:29105"/>
        <label>1</label>
    </ligand>
</feature>
<evidence type="ECO:0000256" key="9">
    <source>
        <dbReference type="ARBA" id="ARBA00023125"/>
    </source>
</evidence>
<evidence type="ECO:0000313" key="13">
    <source>
        <dbReference type="EMBL" id="MFC4159092.1"/>
    </source>
</evidence>
<feature type="binding site" evidence="11">
    <location>
        <position position="473"/>
    </location>
    <ligand>
        <name>Zn(2+)</name>
        <dbReference type="ChEBI" id="CHEBI:29105"/>
        <label>1</label>
    </ligand>
</feature>
<dbReference type="Pfam" id="PF00270">
    <property type="entry name" value="DEAD"/>
    <property type="match status" value="1"/>
</dbReference>
<dbReference type="PANTHER" id="PTHR30580:SF0">
    <property type="entry name" value="PRIMOSOMAL PROTEIN N"/>
    <property type="match status" value="1"/>
</dbReference>
<dbReference type="SMART" id="SM00487">
    <property type="entry name" value="DEXDc"/>
    <property type="match status" value="1"/>
</dbReference>
<dbReference type="NCBIfam" id="TIGR00595">
    <property type="entry name" value="priA"/>
    <property type="match status" value="1"/>
</dbReference>
<keyword evidence="2 11" id="KW-0235">DNA replication</keyword>
<dbReference type="InterPro" id="IPR041222">
    <property type="entry name" value="PriA_3primeBD"/>
</dbReference>
<accession>A0ABV8MLQ7</accession>
<comment type="cofactor">
    <cofactor evidence="11">
        <name>Zn(2+)</name>
        <dbReference type="ChEBI" id="CHEBI:29105"/>
    </cofactor>
    <text evidence="11">Binds 2 zinc ions per subunit.</text>
</comment>
<keyword evidence="6 11" id="KW-0347">Helicase</keyword>
<dbReference type="PROSITE" id="PS51192">
    <property type="entry name" value="HELICASE_ATP_BIND_1"/>
    <property type="match status" value="1"/>
</dbReference>
<keyword evidence="9 11" id="KW-0238">DNA-binding</keyword>
<evidence type="ECO:0000256" key="8">
    <source>
        <dbReference type="ARBA" id="ARBA00022840"/>
    </source>
</evidence>
<dbReference type="EC" id="5.6.2.4" evidence="11"/>
<keyword evidence="5 11" id="KW-0378">Hydrolase</keyword>
<dbReference type="InterPro" id="IPR005259">
    <property type="entry name" value="PriA"/>
</dbReference>
<name>A0ABV8MLQ7_9NEIS</name>
<dbReference type="PANTHER" id="PTHR30580">
    <property type="entry name" value="PRIMOSOMAL PROTEIN N"/>
    <property type="match status" value="1"/>
</dbReference>
<evidence type="ECO:0000256" key="2">
    <source>
        <dbReference type="ARBA" id="ARBA00022705"/>
    </source>
</evidence>
<evidence type="ECO:0000256" key="1">
    <source>
        <dbReference type="ARBA" id="ARBA00022515"/>
    </source>
</evidence>
<keyword evidence="14" id="KW-1185">Reference proteome</keyword>
<dbReference type="Pfam" id="PF18319">
    <property type="entry name" value="Zn_ribbon_PriA"/>
    <property type="match status" value="1"/>
</dbReference>
<dbReference type="SMART" id="SM00490">
    <property type="entry name" value="HELICc"/>
    <property type="match status" value="1"/>
</dbReference>
<evidence type="ECO:0000256" key="3">
    <source>
        <dbReference type="ARBA" id="ARBA00022723"/>
    </source>
</evidence>
<dbReference type="HAMAP" id="MF_00983">
    <property type="entry name" value="PriA"/>
    <property type="match status" value="1"/>
</dbReference>
<dbReference type="InterPro" id="IPR040498">
    <property type="entry name" value="PriA_CRR"/>
</dbReference>
<evidence type="ECO:0000256" key="10">
    <source>
        <dbReference type="ARBA" id="ARBA00023235"/>
    </source>
</evidence>
<comment type="subunit">
    <text evidence="11">Component of the replication restart primosome.</text>
</comment>
<proteinExistence type="inferred from homology"/>
<keyword evidence="3 11" id="KW-0479">Metal-binding</keyword>
<evidence type="ECO:0000256" key="4">
    <source>
        <dbReference type="ARBA" id="ARBA00022741"/>
    </source>
</evidence>
<evidence type="ECO:0000259" key="12">
    <source>
        <dbReference type="PROSITE" id="PS51192"/>
    </source>
</evidence>
<comment type="caution">
    <text evidence="13">The sequence shown here is derived from an EMBL/GenBank/DDBJ whole genome shotgun (WGS) entry which is preliminary data.</text>
</comment>
<comment type="similarity">
    <text evidence="11">Belongs to the helicase family. PriA subfamily.</text>
</comment>
<dbReference type="InterPro" id="IPR001650">
    <property type="entry name" value="Helicase_C-like"/>
</dbReference>
<dbReference type="Gene3D" id="3.40.1440.60">
    <property type="entry name" value="PriA, 3(prime) DNA-binding domain"/>
    <property type="match status" value="1"/>
</dbReference>
<protein>
    <recommendedName>
        <fullName evidence="11">Replication restart protein PriA</fullName>
    </recommendedName>
    <alternativeName>
        <fullName evidence="11">ATP-dependent DNA helicase PriA</fullName>
        <ecNumber evidence="11">5.6.2.4</ecNumber>
    </alternativeName>
    <alternativeName>
        <fullName evidence="11">DNA 3'-5' helicase PriA</fullName>
    </alternativeName>
</protein>
<dbReference type="InterPro" id="IPR011545">
    <property type="entry name" value="DEAD/DEAH_box_helicase_dom"/>
</dbReference>
<sequence>MFEYVRVALDVPLAGCFDYRVELATAADIGRRAVVPFGNKRRVGVIVETVAEPAGQYAIKPVETILDDMPALPADLLELFHFCADYYQHPLGQVIHTALPGRFREPAPFRSKEAQRYQAVDAVALRQLLPARAVMQHRLATELAHSRSEAELRALAPGAWKVVQQWLAIGWVKAVQAVPPPFDPADAVGPVLNAEQQTAVEAIAAAEGFQPFLLHGVTGSGKTEVYLRAIAAALARGRQVLVLVPEINLTPQLETRFRARFPKVSLVSLHSGVADGERAAGWVAAATGQARLVIGTRLAVFTPMPELGLVIVDEEHDSSFKQQDGLRYSARDMAVYRARQRGVAVVLGSATPALESWHNAEIGRYRRLGLSQRAVVGAEQPEVLLLPTRRQPLQEGLHRHSLQAIGERLARREQVLVFLNRRGYAPVMMCGECGWMAACRRCSARFTLHLRERVLRCHYCGLEDRLPPVCPGCGNQDLRPLGQGTQRLEDLLIARFPHAQVLRIDRDSTRRKGSFAAALDDIHGGRADILVGTQMLAKGHDFPRLTLVVVVGADGGLFAADFRAAERLYAQLAQVAGRAGRAEHRGEVIVQTDFPEHPLYEALAQGDYAAFAASELAERHRASFPPFVHQAVLRAEAAEIEDALAFLRQAATLAPLCDGVELFDPVPAAMQRLNDRERAQLLLQSPHRGRLQSVLADWMRALRALKGVKVRWALDVDPLEI</sequence>
<evidence type="ECO:0000256" key="7">
    <source>
        <dbReference type="ARBA" id="ARBA00022833"/>
    </source>
</evidence>
<evidence type="ECO:0000313" key="14">
    <source>
        <dbReference type="Proteomes" id="UP001595791"/>
    </source>
</evidence>
<keyword evidence="7 11" id="KW-0862">Zinc</keyword>
<dbReference type="InterPro" id="IPR042115">
    <property type="entry name" value="PriA_3primeBD_sf"/>
</dbReference>
<dbReference type="Pfam" id="PF00271">
    <property type="entry name" value="Helicase_C"/>
    <property type="match status" value="1"/>
</dbReference>
<evidence type="ECO:0000256" key="5">
    <source>
        <dbReference type="ARBA" id="ARBA00022801"/>
    </source>
</evidence>
<feature type="binding site" evidence="11">
    <location>
        <position position="439"/>
    </location>
    <ligand>
        <name>Zn(2+)</name>
        <dbReference type="ChEBI" id="CHEBI:29105"/>
        <label>2</label>
    </ligand>
</feature>
<keyword evidence="10 11" id="KW-0413">Isomerase</keyword>
<evidence type="ECO:0000256" key="6">
    <source>
        <dbReference type="ARBA" id="ARBA00022806"/>
    </source>
</evidence>
<comment type="function">
    <text evidence="11">Initiates the restart of stalled replication forks, which reloads the replicative helicase on sites other than the origin of replication. Recognizes and binds to abandoned replication forks and remodels them to uncover a helicase loading site. Promotes assembly of the primosome at these replication forks.</text>
</comment>
<gene>
    <name evidence="11" type="primary">priA</name>
    <name evidence="13" type="ORF">ACFOW7_06950</name>
</gene>
<feature type="binding site" evidence="11">
    <location>
        <position position="442"/>
    </location>
    <ligand>
        <name>Zn(2+)</name>
        <dbReference type="ChEBI" id="CHEBI:29105"/>
        <label>2</label>
    </ligand>
</feature>
<evidence type="ECO:0000256" key="11">
    <source>
        <dbReference type="HAMAP-Rule" id="MF_00983"/>
    </source>
</evidence>